<dbReference type="SUPFAM" id="SSF53474">
    <property type="entry name" value="alpha/beta-Hydrolases"/>
    <property type="match status" value="1"/>
</dbReference>
<dbReference type="PANTHER" id="PTHR39624">
    <property type="entry name" value="PROTEIN INVOLVED IN RIMO-MEDIATED BETA-METHYLTHIOLATION OF RIBOSOMAL PROTEIN S12 YCAO"/>
    <property type="match status" value="1"/>
</dbReference>
<keyword evidence="3" id="KW-1185">Reference proteome</keyword>
<evidence type="ECO:0000259" key="1">
    <source>
        <dbReference type="Pfam" id="PF12146"/>
    </source>
</evidence>
<dbReference type="InterPro" id="IPR036102">
    <property type="entry name" value="OsmC/Ohrsf"/>
</dbReference>
<evidence type="ECO:0000313" key="3">
    <source>
        <dbReference type="Proteomes" id="UP000605253"/>
    </source>
</evidence>
<reference evidence="2" key="1">
    <citation type="journal article" date="2014" name="Int. J. Syst. Evol. Microbiol.">
        <title>Complete genome sequence of Corynebacterium casei LMG S-19264T (=DSM 44701T), isolated from a smear-ripened cheese.</title>
        <authorList>
            <consortium name="US DOE Joint Genome Institute (JGI-PGF)"/>
            <person name="Walter F."/>
            <person name="Albersmeier A."/>
            <person name="Kalinowski J."/>
            <person name="Ruckert C."/>
        </authorList>
    </citation>
    <scope>NUCLEOTIDE SEQUENCE</scope>
    <source>
        <strain evidence="2">CGMCC 1.12181</strain>
    </source>
</reference>
<dbReference type="InterPro" id="IPR029058">
    <property type="entry name" value="AB_hydrolase_fold"/>
</dbReference>
<dbReference type="Proteomes" id="UP000605253">
    <property type="component" value="Unassembled WGS sequence"/>
</dbReference>
<proteinExistence type="predicted"/>
<dbReference type="RefSeq" id="WP_188364813.1">
    <property type="nucleotide sequence ID" value="NZ_BAABJF010000015.1"/>
</dbReference>
<dbReference type="Pfam" id="PF02566">
    <property type="entry name" value="OsmC"/>
    <property type="match status" value="1"/>
</dbReference>
<dbReference type="SUPFAM" id="SSF82784">
    <property type="entry name" value="OsmC-like"/>
    <property type="match status" value="1"/>
</dbReference>
<comment type="caution">
    <text evidence="2">The sequence shown here is derived from an EMBL/GenBank/DDBJ whole genome shotgun (WGS) entry which is preliminary data.</text>
</comment>
<reference evidence="2" key="2">
    <citation type="submission" date="2020-09" db="EMBL/GenBank/DDBJ databases">
        <authorList>
            <person name="Sun Q."/>
            <person name="Zhou Y."/>
        </authorList>
    </citation>
    <scope>NUCLEOTIDE SEQUENCE</scope>
    <source>
        <strain evidence="2">CGMCC 1.12181</strain>
    </source>
</reference>
<dbReference type="InterPro" id="IPR015946">
    <property type="entry name" value="KH_dom-like_a/b"/>
</dbReference>
<dbReference type="EMBL" id="BMEO01000004">
    <property type="protein sequence ID" value="GGF92514.1"/>
    <property type="molecule type" value="Genomic_DNA"/>
</dbReference>
<gene>
    <name evidence="2" type="ORF">GCM10011365_12130</name>
</gene>
<dbReference type="InterPro" id="IPR003718">
    <property type="entry name" value="OsmC/Ohr_fam"/>
</dbReference>
<sequence length="411" mass="45029">MSEKHIKVTFQGSQGELVGLLTRPEKPKAYVLFAHCFTCGKDVKAASYISRALAALGFAVLRFDFTGLGGSDGEFANTNFSSNVEDLIAAANFLRDEYQAPQVVIGHSFGGTAVLSAADKIPEAEALVTIASPAEADHIAHLIDNKIPEIEAQGSAQVNISGRPFNIKKQFIEDWEKHGTEHIGRLKKALLVMHSPIDTVVSIDEAAKIFKAAKHPKSFFGLDGADHLLTRQEDVDYAAGIISGFVAKFIGKTAAKPKPTTSEQGNRDLSAGQVQVQEDNHKFTCRVSTDNHSWLADEPEKVGGDNRGPDPYAHLLAALGACTVMTLRMYANHKDWPLKDCIVTLQHSREHAEDCEDCDNKSAKIDVISRQIKIVGDELDDEQRARLMEIADRCPVHRTLHNKIDIRSEAI</sequence>
<dbReference type="InterPro" id="IPR022742">
    <property type="entry name" value="Hydrolase_4"/>
</dbReference>
<dbReference type="PANTHER" id="PTHR39624:SF2">
    <property type="entry name" value="OSMC-LIKE PROTEIN"/>
    <property type="match status" value="1"/>
</dbReference>
<organism evidence="2 3">
    <name type="scientific">Marinicella pacifica</name>
    <dbReference type="NCBI Taxonomy" id="1171543"/>
    <lineage>
        <taxon>Bacteria</taxon>
        <taxon>Pseudomonadati</taxon>
        <taxon>Pseudomonadota</taxon>
        <taxon>Gammaproteobacteria</taxon>
        <taxon>Lysobacterales</taxon>
        <taxon>Marinicellaceae</taxon>
        <taxon>Marinicella</taxon>
    </lineage>
</organism>
<accession>A0A917FN92</accession>
<dbReference type="Pfam" id="PF12146">
    <property type="entry name" value="Hydrolase_4"/>
    <property type="match status" value="1"/>
</dbReference>
<dbReference type="Gene3D" id="3.30.300.20">
    <property type="match status" value="1"/>
</dbReference>
<protein>
    <submittedName>
        <fullName evidence="2">Osmotically inducible protein C</fullName>
    </submittedName>
</protein>
<dbReference type="Gene3D" id="3.40.50.1820">
    <property type="entry name" value="alpha/beta hydrolase"/>
    <property type="match status" value="1"/>
</dbReference>
<evidence type="ECO:0000313" key="2">
    <source>
        <dbReference type="EMBL" id="GGF92514.1"/>
    </source>
</evidence>
<feature type="domain" description="Serine aminopeptidase S33" evidence="1">
    <location>
        <begin position="26"/>
        <end position="133"/>
    </location>
</feature>
<name>A0A917FN92_9GAMM</name>
<dbReference type="AlphaFoldDB" id="A0A917FN92"/>